<dbReference type="PATRIC" id="fig|273035.7.peg.1909"/>
<evidence type="ECO:0000256" key="1">
    <source>
        <dbReference type="ARBA" id="ARBA00012417"/>
    </source>
</evidence>
<dbReference type="Pfam" id="PF06144">
    <property type="entry name" value="DNA_pol3_delta"/>
    <property type="match status" value="1"/>
</dbReference>
<proteinExistence type="inferred from homology"/>
<gene>
    <name evidence="11" type="primary">holA</name>
    <name evidence="11" type="ORF">SKUN_001550</name>
</gene>
<dbReference type="InterPro" id="IPR027417">
    <property type="entry name" value="P-loop_NTPase"/>
</dbReference>
<dbReference type="NCBIfam" id="TIGR01128">
    <property type="entry name" value="holA"/>
    <property type="match status" value="1"/>
</dbReference>
<dbReference type="InterPro" id="IPR005790">
    <property type="entry name" value="DNA_polIII_delta"/>
</dbReference>
<keyword evidence="5" id="KW-0235">DNA replication</keyword>
<evidence type="ECO:0000256" key="4">
    <source>
        <dbReference type="ARBA" id="ARBA00022695"/>
    </source>
</evidence>
<evidence type="ECO:0000259" key="10">
    <source>
        <dbReference type="Pfam" id="PF21694"/>
    </source>
</evidence>
<dbReference type="Pfam" id="PF21694">
    <property type="entry name" value="DNA_pol3_delta_C"/>
    <property type="match status" value="1"/>
</dbReference>
<dbReference type="Gene3D" id="1.20.272.10">
    <property type="match status" value="1"/>
</dbReference>
<dbReference type="RefSeq" id="WP_053391438.1">
    <property type="nucleotide sequence ID" value="NZ_CP010899.1"/>
</dbReference>
<name>A0A0K2JIZ8_SPIKU</name>
<dbReference type="STRING" id="273035.SKUN_001550"/>
<feature type="domain" description="DNA polymerase III delta subunit-like C-terminal" evidence="10">
    <location>
        <begin position="198"/>
        <end position="317"/>
    </location>
</feature>
<dbReference type="AlphaFoldDB" id="A0A0K2JIZ8"/>
<dbReference type="SUPFAM" id="SSF48019">
    <property type="entry name" value="post-AAA+ oligomerization domain-like"/>
    <property type="match status" value="1"/>
</dbReference>
<dbReference type="Gene3D" id="1.10.8.60">
    <property type="match status" value="1"/>
</dbReference>
<dbReference type="Proteomes" id="UP000062963">
    <property type="component" value="Chromosome"/>
</dbReference>
<dbReference type="PANTHER" id="PTHR34388">
    <property type="entry name" value="DNA POLYMERASE III SUBUNIT DELTA"/>
    <property type="match status" value="1"/>
</dbReference>
<dbReference type="GO" id="GO:0009360">
    <property type="term" value="C:DNA polymerase III complex"/>
    <property type="evidence" value="ECO:0007669"/>
    <property type="project" value="InterPro"/>
</dbReference>
<dbReference type="GO" id="GO:0006261">
    <property type="term" value="P:DNA-templated DNA replication"/>
    <property type="evidence" value="ECO:0007669"/>
    <property type="project" value="TreeGrafter"/>
</dbReference>
<evidence type="ECO:0000256" key="3">
    <source>
        <dbReference type="ARBA" id="ARBA00022679"/>
    </source>
</evidence>
<comment type="catalytic activity">
    <reaction evidence="8">
        <text>DNA(n) + a 2'-deoxyribonucleoside 5'-triphosphate = DNA(n+1) + diphosphate</text>
        <dbReference type="Rhea" id="RHEA:22508"/>
        <dbReference type="Rhea" id="RHEA-COMP:17339"/>
        <dbReference type="Rhea" id="RHEA-COMP:17340"/>
        <dbReference type="ChEBI" id="CHEBI:33019"/>
        <dbReference type="ChEBI" id="CHEBI:61560"/>
        <dbReference type="ChEBI" id="CHEBI:173112"/>
        <dbReference type="EC" id="2.7.7.7"/>
    </reaction>
</comment>
<dbReference type="EMBL" id="CP010899">
    <property type="protein sequence ID" value="ALA98408.1"/>
    <property type="molecule type" value="Genomic_DNA"/>
</dbReference>
<evidence type="ECO:0000256" key="6">
    <source>
        <dbReference type="ARBA" id="ARBA00022932"/>
    </source>
</evidence>
<keyword evidence="3" id="KW-0808">Transferase</keyword>
<evidence type="ECO:0000259" key="9">
    <source>
        <dbReference type="Pfam" id="PF06144"/>
    </source>
</evidence>
<protein>
    <recommendedName>
        <fullName evidence="2">DNA polymerase III subunit delta</fullName>
        <ecNumber evidence="1">2.7.7.7</ecNumber>
    </recommendedName>
</protein>
<keyword evidence="12" id="KW-1185">Reference proteome</keyword>
<dbReference type="EC" id="2.7.7.7" evidence="1"/>
<dbReference type="GO" id="GO:0003677">
    <property type="term" value="F:DNA binding"/>
    <property type="evidence" value="ECO:0007669"/>
    <property type="project" value="InterPro"/>
</dbReference>
<evidence type="ECO:0000313" key="11">
    <source>
        <dbReference type="EMBL" id="ALA98408.1"/>
    </source>
</evidence>
<dbReference type="GO" id="GO:0003887">
    <property type="term" value="F:DNA-directed DNA polymerase activity"/>
    <property type="evidence" value="ECO:0007669"/>
    <property type="project" value="UniProtKB-KW"/>
</dbReference>
<reference evidence="11 12" key="1">
    <citation type="journal article" date="2015" name="Genome Announc.">
        <title>Complete Genome Sequence of Spiroplasma kunkelii Strain CR2-3x, Causal Agent of Corn Stunt Disease in Zea mays L.</title>
        <authorList>
            <person name="Davis R.E."/>
            <person name="Shao J."/>
            <person name="Dally E.L."/>
            <person name="Zhao Y."/>
            <person name="Gasparich G.E."/>
            <person name="Gaynor B.J."/>
            <person name="Athey J.C."/>
            <person name="Harrison N.A."/>
            <person name="Donofrio N."/>
        </authorList>
    </citation>
    <scope>NUCLEOTIDE SEQUENCE [LARGE SCALE GENOMIC DNA]</scope>
    <source>
        <strain evidence="11 12">CR2-3x</strain>
    </source>
</reference>
<comment type="similarity">
    <text evidence="7">Belongs to the DNA polymerase HolA subunit family.</text>
</comment>
<evidence type="ECO:0000256" key="2">
    <source>
        <dbReference type="ARBA" id="ARBA00017703"/>
    </source>
</evidence>
<dbReference type="InterPro" id="IPR048466">
    <property type="entry name" value="DNA_pol3_delta-like_C"/>
</dbReference>
<sequence length="321" mass="37529">MFLIYGEDAFLIKMQKNKILKKINPDNEYDLQEYNYLEDPLLSILNDANTIPMFSGKRIIIVNDSYFLTEEKIKTKIYNKSYLTSLMEYLAAPNPSTFIIFICPVNKLSNRLKITKQMLALTSVLKATNLSYNELIKFIDDYITKHNGTIKQNLIPKIVEYLPNNLYIIKNELEKLLLINSNITMELIENNMTKYLDTNIFKLVDDLLKNDLNSFLINYHYLQERGLNSIALLALITNSIIFTRDIIVLSSLKKTPSQIAEILQIHPFRVKKISEHMHNFSINKANNIIQKLFWIDYNIKKGIIRKEISSDLYLIKLFDIN</sequence>
<keyword evidence="6" id="KW-0239">DNA-directed DNA polymerase</keyword>
<dbReference type="OrthoDB" id="400018at2"/>
<evidence type="ECO:0000256" key="7">
    <source>
        <dbReference type="ARBA" id="ARBA00034754"/>
    </source>
</evidence>
<evidence type="ECO:0000313" key="12">
    <source>
        <dbReference type="Proteomes" id="UP000062963"/>
    </source>
</evidence>
<evidence type="ECO:0000256" key="8">
    <source>
        <dbReference type="ARBA" id="ARBA00049244"/>
    </source>
</evidence>
<feature type="domain" description="DNA polymerase III delta N-terminal" evidence="9">
    <location>
        <begin position="2"/>
        <end position="127"/>
    </location>
</feature>
<dbReference type="InterPro" id="IPR008921">
    <property type="entry name" value="DNA_pol3_clamp-load_cplx_C"/>
</dbReference>
<dbReference type="Gene3D" id="3.40.50.300">
    <property type="entry name" value="P-loop containing nucleotide triphosphate hydrolases"/>
    <property type="match status" value="1"/>
</dbReference>
<keyword evidence="4" id="KW-0548">Nucleotidyltransferase</keyword>
<dbReference type="SUPFAM" id="SSF52540">
    <property type="entry name" value="P-loop containing nucleoside triphosphate hydrolases"/>
    <property type="match status" value="1"/>
</dbReference>
<accession>A0A0K2JIZ8</accession>
<dbReference type="PANTHER" id="PTHR34388:SF1">
    <property type="entry name" value="DNA POLYMERASE III SUBUNIT DELTA"/>
    <property type="match status" value="1"/>
</dbReference>
<dbReference type="InterPro" id="IPR010372">
    <property type="entry name" value="DNA_pol3_delta_N"/>
</dbReference>
<evidence type="ECO:0000256" key="5">
    <source>
        <dbReference type="ARBA" id="ARBA00022705"/>
    </source>
</evidence>
<dbReference type="KEGG" id="skn:SKUN_001550"/>
<organism evidence="11 12">
    <name type="scientific">Spiroplasma kunkelii CR2-3x</name>
    <dbReference type="NCBI Taxonomy" id="273035"/>
    <lineage>
        <taxon>Bacteria</taxon>
        <taxon>Bacillati</taxon>
        <taxon>Mycoplasmatota</taxon>
        <taxon>Mollicutes</taxon>
        <taxon>Entomoplasmatales</taxon>
        <taxon>Spiroplasmataceae</taxon>
        <taxon>Spiroplasma</taxon>
    </lineage>
</organism>